<evidence type="ECO:0000256" key="5">
    <source>
        <dbReference type="ARBA" id="ARBA00022692"/>
    </source>
</evidence>
<dbReference type="Gene3D" id="1.10.4030.10">
    <property type="entry name" value="Porin chaperone SurA, peptide-binding domain"/>
    <property type="match status" value="1"/>
</dbReference>
<evidence type="ECO:0000256" key="15">
    <source>
        <dbReference type="SAM" id="Phobius"/>
    </source>
</evidence>
<keyword evidence="8" id="KW-0143">Chaperone</keyword>
<dbReference type="SUPFAM" id="SSF109998">
    <property type="entry name" value="Triger factor/SurA peptide-binding domain-like"/>
    <property type="match status" value="1"/>
</dbReference>
<dbReference type="InterPro" id="IPR052029">
    <property type="entry name" value="PpiD_chaperone"/>
</dbReference>
<dbReference type="GO" id="GO:0016853">
    <property type="term" value="F:isomerase activity"/>
    <property type="evidence" value="ECO:0007669"/>
    <property type="project" value="UniProtKB-KW"/>
</dbReference>
<dbReference type="InterPro" id="IPR000297">
    <property type="entry name" value="PPIase_PpiC"/>
</dbReference>
<organism evidence="17 18">
    <name type="scientific">Sphingomonas alba</name>
    <dbReference type="NCBI Taxonomy" id="2908208"/>
    <lineage>
        <taxon>Bacteria</taxon>
        <taxon>Pseudomonadati</taxon>
        <taxon>Pseudomonadota</taxon>
        <taxon>Alphaproteobacteria</taxon>
        <taxon>Sphingomonadales</taxon>
        <taxon>Sphingomonadaceae</taxon>
        <taxon>Sphingomonas</taxon>
    </lineage>
</organism>
<evidence type="ECO:0000256" key="2">
    <source>
        <dbReference type="ARBA" id="ARBA00018370"/>
    </source>
</evidence>
<comment type="subcellular location">
    <subcellularLocation>
        <location evidence="1">Cell inner membrane</location>
        <topology evidence="1">Single-pass type II membrane protein</topology>
        <orientation evidence="1">Periplasmic side</orientation>
    </subcellularLocation>
</comment>
<dbReference type="SUPFAM" id="SSF54534">
    <property type="entry name" value="FKBP-like"/>
    <property type="match status" value="1"/>
</dbReference>
<keyword evidence="3" id="KW-1003">Cell membrane</keyword>
<evidence type="ECO:0000256" key="13">
    <source>
        <dbReference type="ARBA" id="ARBA00042775"/>
    </source>
</evidence>
<keyword evidence="4" id="KW-0997">Cell inner membrane</keyword>
<dbReference type="EMBL" id="JAMGBD010000001">
    <property type="protein sequence ID" value="MCL6682407.1"/>
    <property type="molecule type" value="Genomic_DNA"/>
</dbReference>
<evidence type="ECO:0000256" key="9">
    <source>
        <dbReference type="ARBA" id="ARBA00030642"/>
    </source>
</evidence>
<evidence type="ECO:0000256" key="7">
    <source>
        <dbReference type="ARBA" id="ARBA00023136"/>
    </source>
</evidence>
<dbReference type="Pfam" id="PF13145">
    <property type="entry name" value="Rotamase_2"/>
    <property type="match status" value="1"/>
</dbReference>
<dbReference type="InterPro" id="IPR046357">
    <property type="entry name" value="PPIase_dom_sf"/>
</dbReference>
<protein>
    <recommendedName>
        <fullName evidence="2">Parvulin-like PPIase</fullName>
    </recommendedName>
    <alternativeName>
        <fullName evidence="9">Peptidyl-prolyl cis-trans isomerase plp</fullName>
    </alternativeName>
    <alternativeName>
        <fullName evidence="12">Periplasmic chaperone PpiD</fullName>
    </alternativeName>
    <alternativeName>
        <fullName evidence="13">Periplasmic folding chaperone</fullName>
    </alternativeName>
    <alternativeName>
        <fullName evidence="10">Rotamase plp</fullName>
    </alternativeName>
</protein>
<evidence type="ECO:0000313" key="17">
    <source>
        <dbReference type="EMBL" id="MCL6682407.1"/>
    </source>
</evidence>
<evidence type="ECO:0000256" key="4">
    <source>
        <dbReference type="ARBA" id="ARBA00022519"/>
    </source>
</evidence>
<accession>A0ABT0RIF2</accession>
<dbReference type="PANTHER" id="PTHR47529:SF1">
    <property type="entry name" value="PERIPLASMIC CHAPERONE PPID"/>
    <property type="match status" value="1"/>
</dbReference>
<keyword evidence="7 15" id="KW-0472">Membrane</keyword>
<keyword evidence="6 15" id="KW-1133">Transmembrane helix</keyword>
<feature type="domain" description="PpiC" evidence="16">
    <location>
        <begin position="231"/>
        <end position="348"/>
    </location>
</feature>
<evidence type="ECO:0000256" key="3">
    <source>
        <dbReference type="ARBA" id="ARBA00022475"/>
    </source>
</evidence>
<dbReference type="Proteomes" id="UP001165363">
    <property type="component" value="Unassembled WGS sequence"/>
</dbReference>
<keyword evidence="14" id="KW-0697">Rotamase</keyword>
<dbReference type="Pfam" id="PF13624">
    <property type="entry name" value="SurA_N_3"/>
    <property type="match status" value="1"/>
</dbReference>
<evidence type="ECO:0000313" key="18">
    <source>
        <dbReference type="Proteomes" id="UP001165363"/>
    </source>
</evidence>
<comment type="similarity">
    <text evidence="11">Belongs to the PpiD chaperone family.</text>
</comment>
<feature type="transmembrane region" description="Helical" evidence="15">
    <location>
        <begin position="12"/>
        <end position="31"/>
    </location>
</feature>
<evidence type="ECO:0000256" key="14">
    <source>
        <dbReference type="PROSITE-ProRule" id="PRU00278"/>
    </source>
</evidence>
<keyword evidence="5 15" id="KW-0812">Transmembrane</keyword>
<evidence type="ECO:0000256" key="12">
    <source>
        <dbReference type="ARBA" id="ARBA00040743"/>
    </source>
</evidence>
<evidence type="ECO:0000256" key="1">
    <source>
        <dbReference type="ARBA" id="ARBA00004382"/>
    </source>
</evidence>
<evidence type="ECO:0000256" key="8">
    <source>
        <dbReference type="ARBA" id="ARBA00023186"/>
    </source>
</evidence>
<proteinExistence type="inferred from homology"/>
<evidence type="ECO:0000256" key="6">
    <source>
        <dbReference type="ARBA" id="ARBA00022989"/>
    </source>
</evidence>
<keyword evidence="18" id="KW-1185">Reference proteome</keyword>
<dbReference type="PROSITE" id="PS50198">
    <property type="entry name" value="PPIC_PPIASE_2"/>
    <property type="match status" value="1"/>
</dbReference>
<reference evidence="17" key="1">
    <citation type="submission" date="2022-05" db="EMBL/GenBank/DDBJ databases">
        <authorList>
            <person name="Jo J.-H."/>
            <person name="Im W.-T."/>
        </authorList>
    </citation>
    <scope>NUCLEOTIDE SEQUENCE</scope>
    <source>
        <strain evidence="17">SE158</strain>
    </source>
</reference>
<evidence type="ECO:0000256" key="10">
    <source>
        <dbReference type="ARBA" id="ARBA00031484"/>
    </source>
</evidence>
<gene>
    <name evidence="17" type="ORF">LZ536_00615</name>
</gene>
<evidence type="ECO:0000256" key="11">
    <source>
        <dbReference type="ARBA" id="ARBA00038408"/>
    </source>
</evidence>
<evidence type="ECO:0000259" key="16">
    <source>
        <dbReference type="PROSITE" id="PS50198"/>
    </source>
</evidence>
<comment type="caution">
    <text evidence="17">The sequence shown here is derived from an EMBL/GenBank/DDBJ whole genome shotgun (WGS) entry which is preliminary data.</text>
</comment>
<dbReference type="InterPro" id="IPR027304">
    <property type="entry name" value="Trigger_fact/SurA_dom_sf"/>
</dbReference>
<dbReference type="Gene3D" id="3.10.50.40">
    <property type="match status" value="1"/>
</dbReference>
<keyword evidence="14 17" id="KW-0413">Isomerase</keyword>
<sequence>MISWFRRLSKSVIGITLSVIFLVAILAGFALQDIRSVGSGSLGFNPGTLAKVGDGQVTERELSSLMQRRLNELRQQNPNADYSSMAGDFPKIFDSLVQSRAILEFAHDHDVLISKRMVDAEILKIPGTKGLNGQFSDQAYQAFLQQQRLTDKEVRDTISTALATRLLLAPIAANARVPVGVATPYASMMLEAREAEIAIVPVGLFAAGIPAATDADIQAFYKQNSARYMVPEQRVLSIAPIGPEQVAKIAATDQDIEAYYKANQQTYGGTESRTLTQAIVQSEGEARALAQKARGGSLTGASLKAVDKAKLADIAGEAVANAAFGAKVGDVVGPIHSDLGWVVIKVDAVNAASGKPLAAVRGEIATKVTADKRKEALTDLVGKIEDSLADGASLAEAAKAAGLQVMKTPAITAGGVARSQPGYKLAPELAPAVKSGFDLGEGDEPVVETLPGDAGYALVGLDDIVPAAPAPLASIREQVANDWRVKQAQDKARAIAAAIAGKTSKGADMKAAVDSSGVKLPAPQKIAKRRIELAAANGKVPPALGMMFSLAQGRSRMVADPGGHGFIVIKVTKIVPGNASLQPGLISRTQSEFQQAVPDEYAEQMGRAIAADVGVKRNDSAIADAKRRITGGGAAE</sequence>
<name>A0ABT0RIF2_9SPHN</name>
<dbReference type="PANTHER" id="PTHR47529">
    <property type="entry name" value="PEPTIDYL-PROLYL CIS-TRANS ISOMERASE D"/>
    <property type="match status" value="1"/>
</dbReference>